<keyword evidence="3 5" id="KW-1133">Transmembrane helix</keyword>
<evidence type="ECO:0000256" key="2">
    <source>
        <dbReference type="ARBA" id="ARBA00022692"/>
    </source>
</evidence>
<keyword evidence="8" id="KW-1185">Reference proteome</keyword>
<feature type="transmembrane region" description="Helical" evidence="5">
    <location>
        <begin position="52"/>
        <end position="71"/>
    </location>
</feature>
<evidence type="ECO:0000259" key="6">
    <source>
        <dbReference type="PROSITE" id="PS50262"/>
    </source>
</evidence>
<feature type="transmembrane region" description="Helical" evidence="5">
    <location>
        <begin position="127"/>
        <end position="151"/>
    </location>
</feature>
<accession>A0A0N4YHU2</accession>
<dbReference type="InterPro" id="IPR017452">
    <property type="entry name" value="GPCR_Rhodpsn_7TM"/>
</dbReference>
<evidence type="ECO:0000313" key="7">
    <source>
        <dbReference type="EMBL" id="VDL80046.1"/>
    </source>
</evidence>
<dbReference type="CDD" id="cd00637">
    <property type="entry name" value="7tm_classA_rhodopsin-like"/>
    <property type="match status" value="1"/>
</dbReference>
<dbReference type="STRING" id="27835.A0A0N4YHU2"/>
<dbReference type="GO" id="GO:0016020">
    <property type="term" value="C:membrane"/>
    <property type="evidence" value="ECO:0007669"/>
    <property type="project" value="UniProtKB-SubCell"/>
</dbReference>
<reference evidence="9" key="1">
    <citation type="submission" date="2017-02" db="UniProtKB">
        <authorList>
            <consortium name="WormBaseParasite"/>
        </authorList>
    </citation>
    <scope>IDENTIFICATION</scope>
</reference>
<protein>
    <submittedName>
        <fullName evidence="9">AEX-2 (inferred by orthology to a C. elegans protein)</fullName>
    </submittedName>
</protein>
<organism evidence="9">
    <name type="scientific">Nippostrongylus brasiliensis</name>
    <name type="common">Rat hookworm</name>
    <dbReference type="NCBI Taxonomy" id="27835"/>
    <lineage>
        <taxon>Eukaryota</taxon>
        <taxon>Metazoa</taxon>
        <taxon>Ecdysozoa</taxon>
        <taxon>Nematoda</taxon>
        <taxon>Chromadorea</taxon>
        <taxon>Rhabditida</taxon>
        <taxon>Rhabditina</taxon>
        <taxon>Rhabditomorpha</taxon>
        <taxon>Strongyloidea</taxon>
        <taxon>Heligmosomidae</taxon>
        <taxon>Nippostrongylus</taxon>
    </lineage>
</organism>
<dbReference type="GO" id="GO:0008188">
    <property type="term" value="F:neuropeptide receptor activity"/>
    <property type="evidence" value="ECO:0007669"/>
    <property type="project" value="InterPro"/>
</dbReference>
<dbReference type="WBParaSite" id="NBR_0001645001-mRNA-1">
    <property type="protein sequence ID" value="NBR_0001645001-mRNA-1"/>
    <property type="gene ID" value="NBR_0001645001"/>
</dbReference>
<feature type="transmembrane region" description="Helical" evidence="5">
    <location>
        <begin position="208"/>
        <end position="229"/>
    </location>
</feature>
<dbReference type="OrthoDB" id="5781782at2759"/>
<dbReference type="Gene3D" id="1.20.1070.10">
    <property type="entry name" value="Rhodopsin 7-helix transmembrane proteins"/>
    <property type="match status" value="1"/>
</dbReference>
<dbReference type="InterPro" id="IPR039952">
    <property type="entry name" value="Aex-2"/>
</dbReference>
<evidence type="ECO:0000256" key="3">
    <source>
        <dbReference type="ARBA" id="ARBA00022989"/>
    </source>
</evidence>
<comment type="subcellular location">
    <subcellularLocation>
        <location evidence="1">Membrane</location>
    </subcellularLocation>
</comment>
<dbReference type="PANTHER" id="PTHR21643:SF2">
    <property type="entry name" value="G-PROTEIN COUPLED RECEPTOR AEX-2"/>
    <property type="match status" value="1"/>
</dbReference>
<feature type="transmembrane region" description="Helical" evidence="5">
    <location>
        <begin position="163"/>
        <end position="188"/>
    </location>
</feature>
<keyword evidence="4 5" id="KW-0472">Membrane</keyword>
<feature type="transmembrane region" description="Helical" evidence="5">
    <location>
        <begin position="249"/>
        <end position="268"/>
    </location>
</feature>
<evidence type="ECO:0000313" key="8">
    <source>
        <dbReference type="Proteomes" id="UP000271162"/>
    </source>
</evidence>
<dbReference type="PROSITE" id="PS50262">
    <property type="entry name" value="G_PROTEIN_RECEP_F1_2"/>
    <property type="match status" value="1"/>
</dbReference>
<dbReference type="Pfam" id="PF00001">
    <property type="entry name" value="7tm_1"/>
    <property type="match status" value="1"/>
</dbReference>
<proteinExistence type="predicted"/>
<feature type="domain" description="G-protein coupled receptors family 1 profile" evidence="6">
    <location>
        <begin position="31"/>
        <end position="265"/>
    </location>
</feature>
<dbReference type="InterPro" id="IPR000276">
    <property type="entry name" value="GPCR_Rhodpsn"/>
</dbReference>
<feature type="transmembrane region" description="Helical" evidence="5">
    <location>
        <begin position="20"/>
        <end position="40"/>
    </location>
</feature>
<feature type="transmembrane region" description="Helical" evidence="5">
    <location>
        <begin position="86"/>
        <end position="106"/>
    </location>
</feature>
<reference evidence="7 8" key="2">
    <citation type="submission" date="2018-11" db="EMBL/GenBank/DDBJ databases">
        <authorList>
            <consortium name="Pathogen Informatics"/>
        </authorList>
    </citation>
    <scope>NUCLEOTIDE SEQUENCE [LARGE SCALE GENOMIC DNA]</scope>
</reference>
<keyword evidence="2 5" id="KW-0812">Transmembrane</keyword>
<dbReference type="OMA" id="LMCIVYM"/>
<sequence length="314" mass="36998">MNGTEDIARQDRFTVGETVFYLSNGAIGAIFNCIVLWIAFVHIDTDDKPRQIIVINMTFADLIMCLCYMLTRPYLNFFPRALCHPYYITIWTIQLVSCLNLVWLNVDKLIFIQFPLHYYSIINRKKLYVVSLVTWIVLGYIAFAVDSFMTISGGCDRVLINPYIYMPICVLYVVMILTSFVISAVIYFIAHTSTRSEARQRTKLFHRLFFLFSSTLWTFFTCLPYRILYLLFMLCEPCRIEVVHQMTDTFFRILVVGMVINPLITIWTQRIYRMHLLKFFNKWQDTREDTETSARRHSTKWNNTVESTPLTTAL</sequence>
<gene>
    <name evidence="7" type="ORF">NBR_LOCUS16451</name>
</gene>
<dbReference type="AlphaFoldDB" id="A0A0N4YHU2"/>
<name>A0A0N4YHU2_NIPBR</name>
<evidence type="ECO:0000256" key="1">
    <source>
        <dbReference type="ARBA" id="ARBA00004370"/>
    </source>
</evidence>
<evidence type="ECO:0000256" key="4">
    <source>
        <dbReference type="ARBA" id="ARBA00023136"/>
    </source>
</evidence>
<dbReference type="EMBL" id="UYSL01022208">
    <property type="protein sequence ID" value="VDL80046.1"/>
    <property type="molecule type" value="Genomic_DNA"/>
</dbReference>
<evidence type="ECO:0000256" key="5">
    <source>
        <dbReference type="SAM" id="Phobius"/>
    </source>
</evidence>
<dbReference type="PANTHER" id="PTHR21643">
    <property type="entry name" value="G-PROTEIN COUPLED RECEPTORS FAMILY 1 PROFILE DOMAIN-CONTAINING PROTEIN-RELATED"/>
    <property type="match status" value="1"/>
</dbReference>
<evidence type="ECO:0000313" key="9">
    <source>
        <dbReference type="WBParaSite" id="NBR_0001645001-mRNA-1"/>
    </source>
</evidence>
<dbReference type="SUPFAM" id="SSF81321">
    <property type="entry name" value="Family A G protein-coupled receptor-like"/>
    <property type="match status" value="1"/>
</dbReference>
<dbReference type="Proteomes" id="UP000271162">
    <property type="component" value="Unassembled WGS sequence"/>
</dbReference>